<dbReference type="Gene3D" id="3.30.70.100">
    <property type="match status" value="1"/>
</dbReference>
<feature type="domain" description="Mechanosensitive ion channel MscS" evidence="8">
    <location>
        <begin position="114"/>
        <end position="178"/>
    </location>
</feature>
<keyword evidence="4 7" id="KW-0812">Transmembrane</keyword>
<dbReference type="SUPFAM" id="SSF82861">
    <property type="entry name" value="Mechanosensitive channel protein MscS (YggB), transmembrane region"/>
    <property type="match status" value="1"/>
</dbReference>
<dbReference type="EMBL" id="JBHTKL010000001">
    <property type="protein sequence ID" value="MFD1017995.1"/>
    <property type="molecule type" value="Genomic_DNA"/>
</dbReference>
<dbReference type="InterPro" id="IPR011014">
    <property type="entry name" value="MscS_channel_TM-2"/>
</dbReference>
<keyword evidence="3" id="KW-1003">Cell membrane</keyword>
<evidence type="ECO:0000259" key="8">
    <source>
        <dbReference type="Pfam" id="PF00924"/>
    </source>
</evidence>
<dbReference type="InterPro" id="IPR011066">
    <property type="entry name" value="MscS_channel_C_sf"/>
</dbReference>
<keyword evidence="5 7" id="KW-1133">Transmembrane helix</keyword>
<dbReference type="PANTHER" id="PTHR30460:SF0">
    <property type="entry name" value="MODERATE CONDUCTANCE MECHANOSENSITIVE CHANNEL YBIO"/>
    <property type="match status" value="1"/>
</dbReference>
<accession>A0ABW3KYF8</accession>
<dbReference type="InterPro" id="IPR006685">
    <property type="entry name" value="MscS_channel_2nd"/>
</dbReference>
<feature type="transmembrane region" description="Helical" evidence="7">
    <location>
        <begin position="20"/>
        <end position="40"/>
    </location>
</feature>
<dbReference type="SUPFAM" id="SSF82689">
    <property type="entry name" value="Mechanosensitive channel protein MscS (YggB), C-terminal domain"/>
    <property type="match status" value="1"/>
</dbReference>
<feature type="domain" description="Mechanosensitive ion channel transmembrane helices 2/3" evidence="10">
    <location>
        <begin position="71"/>
        <end position="112"/>
    </location>
</feature>
<dbReference type="SUPFAM" id="SSF50182">
    <property type="entry name" value="Sm-like ribonucleoproteins"/>
    <property type="match status" value="1"/>
</dbReference>
<dbReference type="PANTHER" id="PTHR30460">
    <property type="entry name" value="MODERATE CONDUCTANCE MECHANOSENSITIVE CHANNEL YBIO"/>
    <property type="match status" value="1"/>
</dbReference>
<evidence type="ECO:0000256" key="2">
    <source>
        <dbReference type="ARBA" id="ARBA00008017"/>
    </source>
</evidence>
<evidence type="ECO:0000313" key="12">
    <source>
        <dbReference type="Proteomes" id="UP001596990"/>
    </source>
</evidence>
<feature type="transmembrane region" description="Helical" evidence="7">
    <location>
        <begin position="72"/>
        <end position="94"/>
    </location>
</feature>
<gene>
    <name evidence="11" type="ORF">ACFQ2J_02185</name>
</gene>
<dbReference type="RefSeq" id="WP_386056169.1">
    <property type="nucleotide sequence ID" value="NZ_JBHTKL010000001.1"/>
</dbReference>
<evidence type="ECO:0000313" key="11">
    <source>
        <dbReference type="EMBL" id="MFD1017995.1"/>
    </source>
</evidence>
<evidence type="ECO:0000256" key="3">
    <source>
        <dbReference type="ARBA" id="ARBA00022475"/>
    </source>
</evidence>
<comment type="caution">
    <text evidence="11">The sequence shown here is derived from an EMBL/GenBank/DDBJ whole genome shotgun (WGS) entry which is preliminary data.</text>
</comment>
<dbReference type="Pfam" id="PF21082">
    <property type="entry name" value="MS_channel_3rd"/>
    <property type="match status" value="1"/>
</dbReference>
<organism evidence="11 12">
    <name type="scientific">Thalassobacillus hwangdonensis</name>
    <dbReference type="NCBI Taxonomy" id="546108"/>
    <lineage>
        <taxon>Bacteria</taxon>
        <taxon>Bacillati</taxon>
        <taxon>Bacillota</taxon>
        <taxon>Bacilli</taxon>
        <taxon>Bacillales</taxon>
        <taxon>Bacillaceae</taxon>
        <taxon>Thalassobacillus</taxon>
    </lineage>
</organism>
<evidence type="ECO:0000256" key="5">
    <source>
        <dbReference type="ARBA" id="ARBA00022989"/>
    </source>
</evidence>
<dbReference type="InterPro" id="IPR049278">
    <property type="entry name" value="MS_channel_C"/>
</dbReference>
<dbReference type="Proteomes" id="UP001596990">
    <property type="component" value="Unassembled WGS sequence"/>
</dbReference>
<sequence length="283" mass="31227">MNFFEEGFELNLAEIADVLITVGLKIGALIIAFLIISPLLKKIIRASIQKTSKSRKLTEGRTQTLENLGENIVSYVLIFIFIMMFMELIGLPIGPLLASAGIIGLAIGFGAQGLVSDIVTGFFILLERQLDVEDYVTTGGYDGVVEELGLRTTKIRGFDGTLHFVPNRELVGVSNHSRGNMRALVDIGIGYDENIDAAIEVLQKVCEDFEQNDERFKEGPSVLGVQSLGSSDVVLRVLGKTENMQQWAVERDLRKAMKVALDQAGIEIPFPHQVFIEKKEDQV</sequence>
<dbReference type="Gene3D" id="1.10.287.1260">
    <property type="match status" value="1"/>
</dbReference>
<evidence type="ECO:0000256" key="7">
    <source>
        <dbReference type="SAM" id="Phobius"/>
    </source>
</evidence>
<reference evidence="12" key="1">
    <citation type="journal article" date="2019" name="Int. J. Syst. Evol. Microbiol.">
        <title>The Global Catalogue of Microorganisms (GCM) 10K type strain sequencing project: providing services to taxonomists for standard genome sequencing and annotation.</title>
        <authorList>
            <consortium name="The Broad Institute Genomics Platform"/>
            <consortium name="The Broad Institute Genome Sequencing Center for Infectious Disease"/>
            <person name="Wu L."/>
            <person name="Ma J."/>
        </authorList>
    </citation>
    <scope>NUCLEOTIDE SEQUENCE [LARGE SCALE GENOMIC DNA]</scope>
    <source>
        <strain evidence="12">CCUG 56607</strain>
    </source>
</reference>
<feature type="domain" description="Mechanosensitive ion channel MscS C-terminal" evidence="9">
    <location>
        <begin position="185"/>
        <end position="268"/>
    </location>
</feature>
<protein>
    <submittedName>
        <fullName evidence="11">Mechanosensitive ion channel family protein</fullName>
    </submittedName>
</protein>
<dbReference type="InterPro" id="IPR045276">
    <property type="entry name" value="YbiO_bact"/>
</dbReference>
<evidence type="ECO:0000259" key="10">
    <source>
        <dbReference type="Pfam" id="PF21088"/>
    </source>
</evidence>
<evidence type="ECO:0000256" key="4">
    <source>
        <dbReference type="ARBA" id="ARBA00022692"/>
    </source>
</evidence>
<dbReference type="InterPro" id="IPR010920">
    <property type="entry name" value="LSM_dom_sf"/>
</dbReference>
<keyword evidence="6 7" id="KW-0472">Membrane</keyword>
<dbReference type="InterPro" id="IPR049142">
    <property type="entry name" value="MS_channel_1st"/>
</dbReference>
<comment type="subcellular location">
    <subcellularLocation>
        <location evidence="1">Cell membrane</location>
        <topology evidence="1">Multi-pass membrane protein</topology>
    </subcellularLocation>
</comment>
<keyword evidence="12" id="KW-1185">Reference proteome</keyword>
<dbReference type="Pfam" id="PF21088">
    <property type="entry name" value="MS_channel_1st"/>
    <property type="match status" value="1"/>
</dbReference>
<dbReference type="Gene3D" id="2.30.30.60">
    <property type="match status" value="1"/>
</dbReference>
<evidence type="ECO:0000256" key="1">
    <source>
        <dbReference type="ARBA" id="ARBA00004651"/>
    </source>
</evidence>
<feature type="transmembrane region" description="Helical" evidence="7">
    <location>
        <begin position="100"/>
        <end position="126"/>
    </location>
</feature>
<evidence type="ECO:0000256" key="6">
    <source>
        <dbReference type="ARBA" id="ARBA00023136"/>
    </source>
</evidence>
<dbReference type="InterPro" id="IPR023408">
    <property type="entry name" value="MscS_beta-dom_sf"/>
</dbReference>
<proteinExistence type="inferred from homology"/>
<comment type="similarity">
    <text evidence="2">Belongs to the MscS (TC 1.A.23) family.</text>
</comment>
<evidence type="ECO:0000259" key="9">
    <source>
        <dbReference type="Pfam" id="PF21082"/>
    </source>
</evidence>
<dbReference type="Pfam" id="PF00924">
    <property type="entry name" value="MS_channel_2nd"/>
    <property type="match status" value="1"/>
</dbReference>
<name>A0ABW3KYF8_9BACI</name>